<dbReference type="InterPro" id="IPR033985">
    <property type="entry name" value="SusD-like_N"/>
</dbReference>
<evidence type="ECO:0000259" key="7">
    <source>
        <dbReference type="Pfam" id="PF07980"/>
    </source>
</evidence>
<sequence length="445" mass="50395">MKKTISLMIMGCMLLLAACDNYLDIQPTGSVIPNSLAEYRALLARSYKDVSNFSDRGMACFRSDEMRVRDNEYDQNYYMDIERWNDLAPNAYTSSFEWAKYYNVLFIANHVIESRSDIKDGSGKDINQLVGEAYMLRAYVHFLLVNLYGQPYTKEGALDTKAVPLKLDTDLEKVLKRNTVKEVYASVQSDIDEARKLITETEWEQRFSYRFNVASVEALQSRVSLYKGEWQEAWDAAEAVLAGKSVLEDLNDAAADVPNSYKSVENIAALEISLSSTINGAALATPDFLALYAEKDMRLDKYFAAADEDGFRKSKKAGSNNFLCTFRVGEMYLTAAEAAARMDRLPQARARLLALMQKRYAPEAYPVKAAAVNEMSKEALVKEILDERARELAFEGHRWFDLRRTTRPRLEKVLGGKTYVLEENDARYTLAIPKEALEANPGLLN</sequence>
<evidence type="ECO:0000259" key="8">
    <source>
        <dbReference type="Pfam" id="PF14322"/>
    </source>
</evidence>
<evidence type="ECO:0000256" key="4">
    <source>
        <dbReference type="ARBA" id="ARBA00023136"/>
    </source>
</evidence>
<dbReference type="Proteomes" id="UP000003416">
    <property type="component" value="Unassembled WGS sequence"/>
</dbReference>
<keyword evidence="3 6" id="KW-0732">Signal</keyword>
<comment type="subcellular location">
    <subcellularLocation>
        <location evidence="1">Cell outer membrane</location>
    </subcellularLocation>
</comment>
<feature type="chain" id="PRO_5003301689" evidence="6">
    <location>
        <begin position="19"/>
        <end position="445"/>
    </location>
</feature>
<dbReference type="STRING" id="763034.HMPREF9446_00890"/>
<evidence type="ECO:0000256" key="6">
    <source>
        <dbReference type="SAM" id="SignalP"/>
    </source>
</evidence>
<dbReference type="HOGENOM" id="CLU_015553_3_0_10"/>
<evidence type="ECO:0000313" key="10">
    <source>
        <dbReference type="Proteomes" id="UP000003416"/>
    </source>
</evidence>
<reference evidence="9 10" key="1">
    <citation type="submission" date="2011-02" db="EMBL/GenBank/DDBJ databases">
        <authorList>
            <person name="Weinstock G."/>
            <person name="Sodergren E."/>
            <person name="Clifton S."/>
            <person name="Fulton L."/>
            <person name="Fulton B."/>
            <person name="Courtney L."/>
            <person name="Fronick C."/>
            <person name="Harrison M."/>
            <person name="Strong C."/>
            <person name="Farmer C."/>
            <person name="Delahaunty K."/>
            <person name="Markovic C."/>
            <person name="Hall O."/>
            <person name="Minx P."/>
            <person name="Tomlinson C."/>
            <person name="Mitreva M."/>
            <person name="Hou S."/>
            <person name="Chen J."/>
            <person name="Wollam A."/>
            <person name="Pepin K.H."/>
            <person name="Johnson M."/>
            <person name="Bhonagiri V."/>
            <person name="Zhang X."/>
            <person name="Suruliraj S."/>
            <person name="Warren W."/>
            <person name="Chinwalla A."/>
            <person name="Mardis E.R."/>
            <person name="Wilson R.K."/>
        </authorList>
    </citation>
    <scope>NUCLEOTIDE SEQUENCE [LARGE SCALE GENOMIC DNA]</scope>
    <source>
        <strain evidence="9 10">YIT 12057</strain>
    </source>
</reference>
<dbReference type="Gene3D" id="1.25.40.390">
    <property type="match status" value="1"/>
</dbReference>
<dbReference type="RefSeq" id="WP_009124131.1">
    <property type="nucleotide sequence ID" value="NZ_GL882614.1"/>
</dbReference>
<organism evidence="9 10">
    <name type="scientific">Bacteroides fluxus YIT 12057</name>
    <dbReference type="NCBI Taxonomy" id="763034"/>
    <lineage>
        <taxon>Bacteria</taxon>
        <taxon>Pseudomonadati</taxon>
        <taxon>Bacteroidota</taxon>
        <taxon>Bacteroidia</taxon>
        <taxon>Bacteroidales</taxon>
        <taxon>Bacteroidaceae</taxon>
        <taxon>Bacteroides</taxon>
    </lineage>
</organism>
<keyword evidence="10" id="KW-1185">Reference proteome</keyword>
<proteinExistence type="inferred from homology"/>
<dbReference type="SUPFAM" id="SSF48452">
    <property type="entry name" value="TPR-like"/>
    <property type="match status" value="1"/>
</dbReference>
<dbReference type="InterPro" id="IPR011990">
    <property type="entry name" value="TPR-like_helical_dom_sf"/>
</dbReference>
<dbReference type="InterPro" id="IPR012944">
    <property type="entry name" value="SusD_RagB_dom"/>
</dbReference>
<feature type="signal peptide" evidence="6">
    <location>
        <begin position="1"/>
        <end position="18"/>
    </location>
</feature>
<evidence type="ECO:0000256" key="3">
    <source>
        <dbReference type="ARBA" id="ARBA00022729"/>
    </source>
</evidence>
<dbReference type="Pfam" id="PF14322">
    <property type="entry name" value="SusD-like_3"/>
    <property type="match status" value="1"/>
</dbReference>
<dbReference type="Gene3D" id="2.20.20.130">
    <property type="match status" value="1"/>
</dbReference>
<evidence type="ECO:0000313" key="9">
    <source>
        <dbReference type="EMBL" id="EGF59139.1"/>
    </source>
</evidence>
<name>F3PQ97_9BACE</name>
<keyword evidence="5" id="KW-0998">Cell outer membrane</keyword>
<feature type="domain" description="RagB/SusD" evidence="7">
    <location>
        <begin position="297"/>
        <end position="407"/>
    </location>
</feature>
<evidence type="ECO:0000256" key="2">
    <source>
        <dbReference type="ARBA" id="ARBA00006275"/>
    </source>
</evidence>
<accession>F3PQ97</accession>
<comment type="caution">
    <text evidence="9">The sequence shown here is derived from an EMBL/GenBank/DDBJ whole genome shotgun (WGS) entry which is preliminary data.</text>
</comment>
<dbReference type="EMBL" id="AFBN01000013">
    <property type="protein sequence ID" value="EGF59139.1"/>
    <property type="molecule type" value="Genomic_DNA"/>
</dbReference>
<protein>
    <submittedName>
        <fullName evidence="9">SusD family protein</fullName>
    </submittedName>
</protein>
<gene>
    <name evidence="9" type="ORF">HMPREF9446_00890</name>
</gene>
<dbReference type="Gene3D" id="1.25.40.900">
    <property type="match status" value="1"/>
</dbReference>
<feature type="domain" description="SusD-like N-terminal" evidence="8">
    <location>
        <begin position="22"/>
        <end position="225"/>
    </location>
</feature>
<evidence type="ECO:0000256" key="5">
    <source>
        <dbReference type="ARBA" id="ARBA00023237"/>
    </source>
</evidence>
<comment type="similarity">
    <text evidence="2">Belongs to the SusD family.</text>
</comment>
<dbReference type="eggNOG" id="COG0388">
    <property type="taxonomic scope" value="Bacteria"/>
</dbReference>
<dbReference type="PROSITE" id="PS51257">
    <property type="entry name" value="PROKAR_LIPOPROTEIN"/>
    <property type="match status" value="1"/>
</dbReference>
<evidence type="ECO:0000256" key="1">
    <source>
        <dbReference type="ARBA" id="ARBA00004442"/>
    </source>
</evidence>
<dbReference type="GeneID" id="86048637"/>
<dbReference type="GO" id="GO:0009279">
    <property type="term" value="C:cell outer membrane"/>
    <property type="evidence" value="ECO:0007669"/>
    <property type="project" value="UniProtKB-SubCell"/>
</dbReference>
<dbReference type="Pfam" id="PF07980">
    <property type="entry name" value="SusD_RagB"/>
    <property type="match status" value="1"/>
</dbReference>
<dbReference type="AlphaFoldDB" id="F3PQ97"/>
<keyword evidence="4" id="KW-0472">Membrane</keyword>